<sequence length="752" mass="84430">MQDNSRRKPNTNRQKAQSATESNLGDAASGSQYGNTRTPFYDDPNHVAYGWQQMTALPSFPGLHTLVRGTQGDPPLSTGSRPQTRPVNELQRVAEQSEPSGFNPHPRRSHGPRRPPSSTEAYGRGEHDRSGRDVFKLAPNPLFAKPGVTSVEGVGNKKPQARSALNPKDVNQKLRAHMTEDSISTSLKLTGDLHEKNPQHRAERLVVDELENTRRAARDTERMSILLEEPAPLRIQKKRTDLDDAESRLRSKAFEQARVLRAKQQKEKTTELPGGLDNPESDPPKSVGVGSCGTDTISSHDPGGTKETMCKVNEPEGEETDSLVCAITDWQISASDEELTQKFKHRSAIPPPLDLAAIRTAKQQKTKLIRSEAESKSEFDGDDRNSNCGAKAESIRSFATGEGAQTLDGAEQPVALDVAHTRVMVAGVIQECLWLLKSYPEAAQEASTRARFASGLDPLRFGVQTGEITLQQLLTLPLKEKRDIIEQGPTIDWYLGDTRVYKRTTRALLFAFCPDIGRHITPLDGRFVIRLPQGFSNVLAVKLGVLYMERYLLSSRIRIAPWKVEGDIATYIYLAELFAYIGMASASRKLEEAIFCRFRESPLQVEQVRAIWNRDNHVQPSRYVEVMADNIVTFMCVPKLHLFAIEHDIEPEETYELVVKRTLKRMKDAYPEKKGYNWYHHVRCETTLLERLLATPRNIALKQLVWTANTLTPTKPAQPVEWIEIRSIHERMSWQPHLPGVKKIVLARADDG</sequence>
<reference evidence="2" key="1">
    <citation type="submission" date="2018-12" db="EMBL/GenBank/DDBJ databases">
        <authorList>
            <person name="Syme R.A."/>
            <person name="Farfan-Caceres L."/>
            <person name="Lichtenzveig J."/>
        </authorList>
    </citation>
    <scope>NUCLEOTIDE SEQUENCE</scope>
    <source>
        <strain evidence="2">Al4</strain>
    </source>
</reference>
<dbReference type="EMBL" id="RZGK01000002">
    <property type="protein sequence ID" value="KAF9701438.1"/>
    <property type="molecule type" value="Genomic_DNA"/>
</dbReference>
<feature type="region of interest" description="Disordered" evidence="1">
    <location>
        <begin position="369"/>
        <end position="388"/>
    </location>
</feature>
<feature type="compositionally biased region" description="Polar residues" evidence="1">
    <location>
        <begin position="77"/>
        <end position="86"/>
    </location>
</feature>
<evidence type="ECO:0000313" key="2">
    <source>
        <dbReference type="EMBL" id="KAF9701438.1"/>
    </source>
</evidence>
<proteinExistence type="predicted"/>
<feature type="region of interest" description="Disordered" evidence="1">
    <location>
        <begin position="1"/>
        <end position="46"/>
    </location>
</feature>
<feature type="region of interest" description="Disordered" evidence="1">
    <location>
        <begin position="62"/>
        <end position="170"/>
    </location>
</feature>
<keyword evidence="3" id="KW-1185">Reference proteome</keyword>
<dbReference type="OrthoDB" id="3766683at2759"/>
<feature type="compositionally biased region" description="Polar residues" evidence="1">
    <location>
        <begin position="11"/>
        <end position="38"/>
    </location>
</feature>
<dbReference type="AlphaFoldDB" id="A0A8H7MMF6"/>
<dbReference type="Proteomes" id="UP000651452">
    <property type="component" value="Unassembled WGS sequence"/>
</dbReference>
<feature type="region of interest" description="Disordered" evidence="1">
    <location>
        <begin position="261"/>
        <end position="306"/>
    </location>
</feature>
<name>A0A8H7MMF6_9PLEO</name>
<accession>A0A8H7MMF6</accession>
<feature type="compositionally biased region" description="Basic and acidic residues" evidence="1">
    <location>
        <begin position="369"/>
        <end position="385"/>
    </location>
</feature>
<comment type="caution">
    <text evidence="2">The sequence shown here is derived from an EMBL/GenBank/DDBJ whole genome shotgun (WGS) entry which is preliminary data.</text>
</comment>
<evidence type="ECO:0000256" key="1">
    <source>
        <dbReference type="SAM" id="MobiDB-lite"/>
    </source>
</evidence>
<protein>
    <submittedName>
        <fullName evidence="2">Uncharacterized protein</fullName>
    </submittedName>
</protein>
<gene>
    <name evidence="2" type="ORF">EKO04_000043</name>
</gene>
<feature type="compositionally biased region" description="Basic and acidic residues" evidence="1">
    <location>
        <begin position="123"/>
        <end position="135"/>
    </location>
</feature>
<evidence type="ECO:0000313" key="3">
    <source>
        <dbReference type="Proteomes" id="UP000651452"/>
    </source>
</evidence>
<reference evidence="2" key="2">
    <citation type="submission" date="2020-09" db="EMBL/GenBank/DDBJ databases">
        <title>Reference genome assembly for Australian Ascochyta lentis isolate Al4.</title>
        <authorList>
            <person name="Lee R.C."/>
            <person name="Farfan-Caceres L.M."/>
            <person name="Debler J.W."/>
            <person name="Williams A.H."/>
            <person name="Henares B.M."/>
        </authorList>
    </citation>
    <scope>NUCLEOTIDE SEQUENCE</scope>
    <source>
        <strain evidence="2">Al4</strain>
    </source>
</reference>
<organism evidence="2 3">
    <name type="scientific">Ascochyta lentis</name>
    <dbReference type="NCBI Taxonomy" id="205686"/>
    <lineage>
        <taxon>Eukaryota</taxon>
        <taxon>Fungi</taxon>
        <taxon>Dikarya</taxon>
        <taxon>Ascomycota</taxon>
        <taxon>Pezizomycotina</taxon>
        <taxon>Dothideomycetes</taxon>
        <taxon>Pleosporomycetidae</taxon>
        <taxon>Pleosporales</taxon>
        <taxon>Pleosporineae</taxon>
        <taxon>Didymellaceae</taxon>
        <taxon>Ascochyta</taxon>
    </lineage>
</organism>